<dbReference type="EMBL" id="BAABJZ010000100">
    <property type="protein sequence ID" value="GAA4898312.1"/>
    <property type="molecule type" value="Genomic_DNA"/>
</dbReference>
<evidence type="ECO:0000313" key="2">
    <source>
        <dbReference type="EMBL" id="GAA4898312.1"/>
    </source>
</evidence>
<keyword evidence="1" id="KW-0812">Transmembrane</keyword>
<comment type="caution">
    <text evidence="2">The sequence shown here is derived from an EMBL/GenBank/DDBJ whole genome shotgun (WGS) entry which is preliminary data.</text>
</comment>
<dbReference type="RefSeq" id="WP_345336724.1">
    <property type="nucleotide sequence ID" value="NZ_BAABJZ010000100.1"/>
</dbReference>
<feature type="transmembrane region" description="Helical" evidence="1">
    <location>
        <begin position="23"/>
        <end position="40"/>
    </location>
</feature>
<reference evidence="3" key="1">
    <citation type="journal article" date="2019" name="Int. J. Syst. Evol. Microbiol.">
        <title>The Global Catalogue of Microorganisms (GCM) 10K type strain sequencing project: providing services to taxonomists for standard genome sequencing and annotation.</title>
        <authorList>
            <consortium name="The Broad Institute Genomics Platform"/>
            <consortium name="The Broad Institute Genome Sequencing Center for Infectious Disease"/>
            <person name="Wu L."/>
            <person name="Ma J."/>
        </authorList>
    </citation>
    <scope>NUCLEOTIDE SEQUENCE [LARGE SCALE GENOMIC DNA]</scope>
    <source>
        <strain evidence="3">JCM 18401</strain>
    </source>
</reference>
<evidence type="ECO:0000313" key="3">
    <source>
        <dbReference type="Proteomes" id="UP001499988"/>
    </source>
</evidence>
<name>A0ABP9FCX3_9GAMM</name>
<keyword evidence="3" id="KW-1185">Reference proteome</keyword>
<sequence length="86" mass="9441">MSSLLFIFIPAEGLQYGLPFASKLPIIGFGIGALCALLSANKYELRMKFNYGSETGQQWLTVAKSRKQSDLPLFQTAVNNIEAAIK</sequence>
<evidence type="ECO:0000256" key="1">
    <source>
        <dbReference type="SAM" id="Phobius"/>
    </source>
</evidence>
<accession>A0ABP9FCX3</accession>
<organism evidence="2 3">
    <name type="scientific">Ferrimonas pelagia</name>
    <dbReference type="NCBI Taxonomy" id="1177826"/>
    <lineage>
        <taxon>Bacteria</taxon>
        <taxon>Pseudomonadati</taxon>
        <taxon>Pseudomonadota</taxon>
        <taxon>Gammaproteobacteria</taxon>
        <taxon>Alteromonadales</taxon>
        <taxon>Ferrimonadaceae</taxon>
        <taxon>Ferrimonas</taxon>
    </lineage>
</organism>
<proteinExistence type="predicted"/>
<keyword evidence="1" id="KW-1133">Transmembrane helix</keyword>
<keyword evidence="1" id="KW-0472">Membrane</keyword>
<dbReference type="Proteomes" id="UP001499988">
    <property type="component" value="Unassembled WGS sequence"/>
</dbReference>
<protein>
    <submittedName>
        <fullName evidence="2">Uncharacterized protein</fullName>
    </submittedName>
</protein>
<gene>
    <name evidence="2" type="ORF">GCM10023333_34610</name>
</gene>